<dbReference type="STRING" id="182217.HCW_00130"/>
<keyword evidence="3" id="KW-1185">Reference proteome</keyword>
<feature type="transmembrane region" description="Helical" evidence="1">
    <location>
        <begin position="75"/>
        <end position="99"/>
    </location>
</feature>
<dbReference type="Proteomes" id="UP000005010">
    <property type="component" value="Chromosome"/>
</dbReference>
<proteinExistence type="predicted"/>
<feature type="transmembrane region" description="Helical" evidence="1">
    <location>
        <begin position="395"/>
        <end position="413"/>
    </location>
</feature>
<dbReference type="RefSeq" id="WP_014660201.1">
    <property type="nucleotide sequence ID" value="NC_017737.1"/>
</dbReference>
<feature type="transmembrane region" description="Helical" evidence="1">
    <location>
        <begin position="312"/>
        <end position="332"/>
    </location>
</feature>
<dbReference type="EMBL" id="CP003479">
    <property type="protein sequence ID" value="AFI03325.1"/>
    <property type="molecule type" value="Genomic_DNA"/>
</dbReference>
<protein>
    <submittedName>
        <fullName evidence="2">Uncharacterized protein</fullName>
    </submittedName>
</protein>
<feature type="transmembrane region" description="Helical" evidence="1">
    <location>
        <begin position="231"/>
        <end position="251"/>
    </location>
</feature>
<keyword evidence="1" id="KW-0812">Transmembrane</keyword>
<feature type="transmembrane region" description="Helical" evidence="1">
    <location>
        <begin position="43"/>
        <end position="63"/>
    </location>
</feature>
<reference evidence="3" key="1">
    <citation type="submission" date="2012-04" db="EMBL/GenBank/DDBJ databases">
        <title>Complete genome sequence of Helicobacter cetorum strain MIT 00-7128.</title>
        <authorList>
            <person name="Kersulyte D."/>
            <person name="Berg D.E."/>
        </authorList>
    </citation>
    <scope>NUCLEOTIDE SEQUENCE [LARGE SCALE GENOMIC DNA]</scope>
    <source>
        <strain evidence="3">MIT 00-7128</strain>
    </source>
</reference>
<gene>
    <name evidence="2" type="ordered locus">HCW_00130</name>
</gene>
<accession>I0EK56</accession>
<dbReference type="AlphaFoldDB" id="I0EK56"/>
<evidence type="ECO:0000256" key="1">
    <source>
        <dbReference type="SAM" id="Phobius"/>
    </source>
</evidence>
<feature type="transmembrane region" description="Helical" evidence="1">
    <location>
        <begin position="352"/>
        <end position="375"/>
    </location>
</feature>
<dbReference type="HOGENOM" id="CLU_651765_0_0_7"/>
<keyword evidence="1" id="KW-1133">Transmembrane helix</keyword>
<evidence type="ECO:0000313" key="3">
    <source>
        <dbReference type="Proteomes" id="UP000005010"/>
    </source>
</evidence>
<dbReference type="PATRIC" id="fig|182217.3.peg.28"/>
<feature type="transmembrane region" description="Helical" evidence="1">
    <location>
        <begin position="180"/>
        <end position="202"/>
    </location>
</feature>
<evidence type="ECO:0000313" key="2">
    <source>
        <dbReference type="EMBL" id="AFI03325.1"/>
    </source>
</evidence>
<organism evidence="2 3">
    <name type="scientific">Helicobacter cetorum (strain ATCC BAA-429 / MIT 00-7128)</name>
    <dbReference type="NCBI Taxonomy" id="182217"/>
    <lineage>
        <taxon>Bacteria</taxon>
        <taxon>Pseudomonadati</taxon>
        <taxon>Campylobacterota</taxon>
        <taxon>Epsilonproteobacteria</taxon>
        <taxon>Campylobacterales</taxon>
        <taxon>Helicobacteraceae</taxon>
        <taxon>Helicobacter</taxon>
    </lineage>
</organism>
<dbReference type="KEGG" id="hce:HCW_00130"/>
<sequence>MRNAIVNNDIAEVFGKINRIHNFEIYKKIESESTTMEEKARRLVILFYASILGSIVGIITPIYKFLTNFLKLEKLYVALSMIFIIGLSILVISIAREILDEIVCRYRDKYLVKKTLAKSLERIYFCYPYKQKTIKDIRKKEKNVLDSMKKVQENKKSQLLCKKFDNTEFNLFMYLLSFRFAGYLVFGMIYLIVSSAITVWFIEPIDNDKGIKCLTDYCYPYHIKQLVQGNIWIYFKIIFLPPIIFFIIFIFPKKLQKLDSNLKINKFLVWLFCKAKFILLKISQNMFSFWIFYVYSVGYCIVQFYGHDKFSMYILVSYILLLSLGLRLESFYKRFLAVTLFPFLLFFREKKYFIGVLNACLWWVWAYSVIILYIFQVTIGDFILDIKNDSIEMVRWVSLGVFILWTFTALYGLRELVVKKR</sequence>
<feature type="transmembrane region" description="Helical" evidence="1">
    <location>
        <begin position="286"/>
        <end position="306"/>
    </location>
</feature>
<name>I0EK56_HELC0</name>
<keyword evidence="1" id="KW-0472">Membrane</keyword>